<dbReference type="PANTHER" id="PTHR33741">
    <property type="entry name" value="TRANSMEMBRANE PROTEIN DDB_G0269096-RELATED"/>
    <property type="match status" value="1"/>
</dbReference>
<feature type="transmembrane region" description="Helical" evidence="1">
    <location>
        <begin position="21"/>
        <end position="44"/>
    </location>
</feature>
<dbReference type="Proteomes" id="UP000295304">
    <property type="component" value="Unassembled WGS sequence"/>
</dbReference>
<dbReference type="Pfam" id="PF04982">
    <property type="entry name" value="TM_HPP"/>
    <property type="match status" value="1"/>
</dbReference>
<feature type="transmembrane region" description="Helical" evidence="1">
    <location>
        <begin position="89"/>
        <end position="107"/>
    </location>
</feature>
<keyword evidence="1" id="KW-1133">Transmembrane helix</keyword>
<reference evidence="3 4" key="1">
    <citation type="submission" date="2019-03" db="EMBL/GenBank/DDBJ databases">
        <title>Genomic Encyclopedia of Type Strains, Phase IV (KMG-IV): sequencing the most valuable type-strain genomes for metagenomic binning, comparative biology and taxonomic classification.</title>
        <authorList>
            <person name="Goeker M."/>
        </authorList>
    </citation>
    <scope>NUCLEOTIDE SEQUENCE [LARGE SCALE GENOMIC DNA]</scope>
    <source>
        <strain evidence="3 4">DSM 101688</strain>
    </source>
</reference>
<evidence type="ECO:0000256" key="1">
    <source>
        <dbReference type="SAM" id="Phobius"/>
    </source>
</evidence>
<dbReference type="PANTHER" id="PTHR33741:SF5">
    <property type="entry name" value="TRANSMEMBRANE PROTEIN DDB_G0269096-RELATED"/>
    <property type="match status" value="1"/>
</dbReference>
<feature type="domain" description="HPP transmembrane region" evidence="2">
    <location>
        <begin position="15"/>
        <end position="159"/>
    </location>
</feature>
<proteinExistence type="predicted"/>
<protein>
    <submittedName>
        <fullName evidence="3">HPP family protein</fullName>
    </submittedName>
</protein>
<keyword evidence="1" id="KW-0472">Membrane</keyword>
<dbReference type="AlphaFoldDB" id="A0A4R3JAJ6"/>
<gene>
    <name evidence="3" type="ORF">EDD55_10779</name>
</gene>
<keyword evidence="1" id="KW-0812">Transmembrane</keyword>
<dbReference type="RefSeq" id="WP_243644787.1">
    <property type="nucleotide sequence ID" value="NZ_CP119676.1"/>
</dbReference>
<dbReference type="InterPro" id="IPR007065">
    <property type="entry name" value="HPP"/>
</dbReference>
<evidence type="ECO:0000313" key="4">
    <source>
        <dbReference type="Proteomes" id="UP000295304"/>
    </source>
</evidence>
<keyword evidence="4" id="KW-1185">Reference proteome</keyword>
<evidence type="ECO:0000259" key="2">
    <source>
        <dbReference type="Pfam" id="PF04982"/>
    </source>
</evidence>
<feature type="transmembrane region" description="Helical" evidence="1">
    <location>
        <begin position="127"/>
        <end position="149"/>
    </location>
</feature>
<comment type="caution">
    <text evidence="3">The sequence shown here is derived from an EMBL/GenBank/DDBJ whole genome shotgun (WGS) entry which is preliminary data.</text>
</comment>
<sequence>MRRFITRHHPAGPQWSWIKAGVGATLGIGVVGMMGYFSHMPLLIAPFGASSVLLFAVPESALSQPANVVGGHVLATIVSIALRSVLPGDWWAIAVAVGVVVAVLAWARLTHPPAGADPIVVFLMHPGWSFIFLPVLLGAVALVLVATIVHMIPPRVVYPAHHLGAVAVETDDGS</sequence>
<dbReference type="EMBL" id="SLZW01000007">
    <property type="protein sequence ID" value="TCS61670.1"/>
    <property type="molecule type" value="Genomic_DNA"/>
</dbReference>
<feature type="transmembrane region" description="Helical" evidence="1">
    <location>
        <begin position="64"/>
        <end position="82"/>
    </location>
</feature>
<accession>A0A4R3JAJ6</accession>
<name>A0A4R3JAJ6_9PROT</name>
<organism evidence="3 4">
    <name type="scientific">Varunaivibrio sulfuroxidans</name>
    <dbReference type="NCBI Taxonomy" id="1773489"/>
    <lineage>
        <taxon>Bacteria</taxon>
        <taxon>Pseudomonadati</taxon>
        <taxon>Pseudomonadota</taxon>
        <taxon>Alphaproteobacteria</taxon>
        <taxon>Rhodospirillales</taxon>
        <taxon>Magnetovibrionaceae</taxon>
        <taxon>Varunaivibrio</taxon>
    </lineage>
</organism>
<dbReference type="InterPro" id="IPR058581">
    <property type="entry name" value="TM_HPP"/>
</dbReference>
<evidence type="ECO:0000313" key="3">
    <source>
        <dbReference type="EMBL" id="TCS61670.1"/>
    </source>
</evidence>